<gene>
    <name evidence="2" type="ORF">D1627_17380</name>
</gene>
<dbReference type="AlphaFoldDB" id="A0A399RQZ0"/>
<organism evidence="2 3">
    <name type="scientific">Pontibacter oryzae</name>
    <dbReference type="NCBI Taxonomy" id="2304593"/>
    <lineage>
        <taxon>Bacteria</taxon>
        <taxon>Pseudomonadati</taxon>
        <taxon>Bacteroidota</taxon>
        <taxon>Cytophagia</taxon>
        <taxon>Cytophagales</taxon>
        <taxon>Hymenobacteraceae</taxon>
        <taxon>Pontibacter</taxon>
    </lineage>
</organism>
<feature type="chain" id="PRO_5017198914" evidence="1">
    <location>
        <begin position="22"/>
        <end position="247"/>
    </location>
</feature>
<proteinExistence type="predicted"/>
<sequence length="247" mass="28416">MSRSLHVFLLLYISLFSAASALCQGVPIDTSFVRGSVENALGVYKNIVGAQIHLHTGSEYYNVAKPYMEGHRYFEAESVENGSILYDGAWFHDVPMLYDVVLDEVVIFHQMNGMLQKLVKQKVSSFVLGNHSFLNLEFDSTSGSSMRPGFYDVLYSGQVKVLSRRQKDVQVRTSIHGMEGNYNIIDKFYLRKDGAYYQVKTKRSILNVLEDEKKRLKKFARVNKLKFKRQREYAILSLAQHYETLKN</sequence>
<reference evidence="3" key="1">
    <citation type="submission" date="2018-08" db="EMBL/GenBank/DDBJ databases">
        <title>Mucilaginibacter sp. MYSH2.</title>
        <authorList>
            <person name="Seo T."/>
        </authorList>
    </citation>
    <scope>NUCLEOTIDE SEQUENCE [LARGE SCALE GENOMIC DNA]</scope>
    <source>
        <strain evidence="3">KIRAN</strain>
    </source>
</reference>
<dbReference type="EMBL" id="QWGE01000006">
    <property type="protein sequence ID" value="RIJ34126.1"/>
    <property type="molecule type" value="Genomic_DNA"/>
</dbReference>
<feature type="signal peptide" evidence="1">
    <location>
        <begin position="1"/>
        <end position="21"/>
    </location>
</feature>
<protein>
    <submittedName>
        <fullName evidence="2">Uncharacterized protein</fullName>
    </submittedName>
</protein>
<accession>A0A399RQZ0</accession>
<evidence type="ECO:0000313" key="2">
    <source>
        <dbReference type="EMBL" id="RIJ34126.1"/>
    </source>
</evidence>
<keyword evidence="3" id="KW-1185">Reference proteome</keyword>
<comment type="caution">
    <text evidence="2">The sequence shown here is derived from an EMBL/GenBank/DDBJ whole genome shotgun (WGS) entry which is preliminary data.</text>
</comment>
<dbReference type="RefSeq" id="WP_119433536.1">
    <property type="nucleotide sequence ID" value="NZ_QWGE01000006.1"/>
</dbReference>
<evidence type="ECO:0000256" key="1">
    <source>
        <dbReference type="SAM" id="SignalP"/>
    </source>
</evidence>
<dbReference type="Proteomes" id="UP000266005">
    <property type="component" value="Unassembled WGS sequence"/>
</dbReference>
<dbReference type="OrthoDB" id="655382at2"/>
<name>A0A399RQZ0_9BACT</name>
<evidence type="ECO:0000313" key="3">
    <source>
        <dbReference type="Proteomes" id="UP000266005"/>
    </source>
</evidence>
<keyword evidence="1" id="KW-0732">Signal</keyword>